<feature type="transmembrane region" description="Helical" evidence="2">
    <location>
        <begin position="33"/>
        <end position="53"/>
    </location>
</feature>
<feature type="transmembrane region" description="Helical" evidence="2">
    <location>
        <begin position="133"/>
        <end position="151"/>
    </location>
</feature>
<sequence length="164" mass="19408">MVSLRCFAFFDKCYGMYRISSFFENKKKFYSSLMDFIFIFYFFFVALSTINTIPHPPLSLTPKIIKKRKKKRKKGGTYARVCCGKRDEEWRGKGGKEGKIIKKGKKKKRKTEEKNRQKAADRNVTSLHIHSPLFLLLFFFFLSFNNIYFLLKRSFPSAHPHLGH</sequence>
<organism evidence="3 4">
    <name type="scientific">Trypanosoma brucei brucei (strain 927/4 GUTat10.1)</name>
    <dbReference type="NCBI Taxonomy" id="185431"/>
    <lineage>
        <taxon>Eukaryota</taxon>
        <taxon>Discoba</taxon>
        <taxon>Euglenozoa</taxon>
        <taxon>Kinetoplastea</taxon>
        <taxon>Metakinetoplastina</taxon>
        <taxon>Trypanosomatida</taxon>
        <taxon>Trypanosomatidae</taxon>
        <taxon>Trypanosoma</taxon>
    </lineage>
</organism>
<evidence type="ECO:0000313" key="3">
    <source>
        <dbReference type="EMBL" id="CAJ16074.1"/>
    </source>
</evidence>
<feature type="region of interest" description="Disordered" evidence="1">
    <location>
        <begin position="91"/>
        <end position="121"/>
    </location>
</feature>
<evidence type="ECO:0000256" key="1">
    <source>
        <dbReference type="SAM" id="MobiDB-lite"/>
    </source>
</evidence>
<dbReference type="Proteomes" id="UP000008524">
    <property type="component" value="Chromosome 1"/>
</dbReference>
<dbReference type="AlphaFoldDB" id="Q4GZ93"/>
<name>Q4GZ93_TRYB2</name>
<proteinExistence type="predicted"/>
<feature type="compositionally biased region" description="Basic and acidic residues" evidence="1">
    <location>
        <begin position="91"/>
        <end position="100"/>
    </location>
</feature>
<reference evidence="3 4" key="1">
    <citation type="journal article" date="2003" name="Nucleic Acids Res.">
        <title>The DNA sequence of chromosome I of an African trypanosome: gene content, chromosome organisation, recombination and polymorphism.</title>
        <authorList>
            <person name="Hall N."/>
            <person name="Berriman M."/>
            <person name="Lennard N.J."/>
            <person name="Harris B.R."/>
            <person name="Hertz-Fowler C."/>
            <person name="Bart-Delabesse E.N."/>
            <person name="Gerrare C.S."/>
            <person name="Atkin R.J."/>
            <person name="Barron A.J."/>
            <person name="Bowman S."/>
            <person name="Bray-Allen S.P."/>
            <person name="Bringaud F."/>
            <person name="Clark L.N."/>
            <person name="Corton C.H."/>
            <person name="Cronin A."/>
            <person name="Davies R."/>
            <person name="Doggett J."/>
            <person name="Fraser A."/>
            <person name="Gruter E."/>
            <person name="Hall S."/>
            <person name="Harper A.D."/>
            <person name="Kay M.P."/>
            <person name="Leech V."/>
            <person name="Mayes R."/>
            <person name="Price C."/>
            <person name="Quail M.A."/>
            <person name="Rabbinowitch E."/>
            <person name="Reitter C."/>
            <person name="Rutherford K."/>
            <person name="Sasse J."/>
            <person name="Sharp S."/>
            <person name="Shownkeen R."/>
            <person name="Macleod A."/>
            <person name="Taylor S."/>
            <person name="Tweedie A."/>
            <person name="Turner C.M.R."/>
            <person name="Tait A."/>
            <person name="Gull K."/>
            <person name="Barrell B."/>
            <person name="Melville S.E."/>
        </authorList>
    </citation>
    <scope>NUCLEOTIDE SEQUENCE [LARGE SCALE GENOMIC DNA]</scope>
    <source>
        <strain evidence="3 4">927/4 GUTat10.1</strain>
    </source>
</reference>
<feature type="compositionally biased region" description="Basic and acidic residues" evidence="1">
    <location>
        <begin position="110"/>
        <end position="121"/>
    </location>
</feature>
<protein>
    <submittedName>
        <fullName evidence="3">Uncharacterized protein</fullName>
    </submittedName>
</protein>
<keyword evidence="2" id="KW-0812">Transmembrane</keyword>
<accession>Q4GZ93</accession>
<dbReference type="PaxDb" id="5691-CAJ16074"/>
<dbReference type="EMBL" id="AL929603">
    <property type="protein sequence ID" value="CAJ16074.1"/>
    <property type="molecule type" value="Genomic_DNA"/>
</dbReference>
<dbReference type="KEGG" id="tbr:TB927.1.1260"/>
<evidence type="ECO:0000256" key="2">
    <source>
        <dbReference type="SAM" id="Phobius"/>
    </source>
</evidence>
<keyword evidence="2" id="KW-1133">Transmembrane helix</keyword>
<evidence type="ECO:0000313" key="4">
    <source>
        <dbReference type="Proteomes" id="UP000008524"/>
    </source>
</evidence>
<dbReference type="InParanoid" id="Q4GZ93"/>
<dbReference type="GeneID" id="4357201"/>
<keyword evidence="2" id="KW-0472">Membrane</keyword>
<gene>
    <name evidence="3" type="ORF">TB927.1.1260</name>
</gene>
<keyword evidence="4" id="KW-1185">Reference proteome</keyword>
<dbReference type="RefSeq" id="XP_001218828.1">
    <property type="nucleotide sequence ID" value="XM_001218827.1"/>
</dbReference>
<reference evidence="4" key="2">
    <citation type="journal article" date="2005" name="Science">
        <title>The genome of the African trypanosome Trypanosoma brucei.</title>
        <authorList>
            <person name="Berriman M."/>
            <person name="Ghedin E."/>
            <person name="Hertz-Fowler C."/>
            <person name="Blandin G."/>
            <person name="Renauld H."/>
            <person name="Bartholomeu D.C."/>
            <person name="Lennard N.J."/>
            <person name="Caler E."/>
            <person name="Hamlin N.E."/>
            <person name="Haas B."/>
            <person name="Bohme U."/>
            <person name="Hannick L."/>
            <person name="Aslett M.A."/>
            <person name="Shallom J."/>
            <person name="Marcello L."/>
            <person name="Hou L."/>
            <person name="Wickstead B."/>
            <person name="Alsmark U.C."/>
            <person name="Arrowsmith C."/>
            <person name="Atkin R.J."/>
            <person name="Barron A.J."/>
            <person name="Bringaud F."/>
            <person name="Brooks K."/>
            <person name="Carrington M."/>
            <person name="Cherevach I."/>
            <person name="Chillingworth T.J."/>
            <person name="Churcher C."/>
            <person name="Clark L.N."/>
            <person name="Corton C.H."/>
            <person name="Cronin A."/>
            <person name="Davies R.M."/>
            <person name="Doggett J."/>
            <person name="Djikeng A."/>
            <person name="Feldblyum T."/>
            <person name="Field M.C."/>
            <person name="Fraser A."/>
            <person name="Goodhead I."/>
            <person name="Hance Z."/>
            <person name="Harper D."/>
            <person name="Harris B.R."/>
            <person name="Hauser H."/>
            <person name="Hostetler J."/>
            <person name="Ivens A."/>
            <person name="Jagels K."/>
            <person name="Johnson D."/>
            <person name="Johnson J."/>
            <person name="Jones K."/>
            <person name="Kerhornou A.X."/>
            <person name="Koo H."/>
            <person name="Larke N."/>
            <person name="Landfear S."/>
            <person name="Larkin C."/>
            <person name="Leech V."/>
            <person name="Line A."/>
            <person name="Lord A."/>
            <person name="Macleod A."/>
            <person name="Mooney P.J."/>
            <person name="Moule S."/>
            <person name="Martin D.M."/>
            <person name="Morgan G.W."/>
            <person name="Mungall K."/>
            <person name="Norbertczak H."/>
            <person name="Ormond D."/>
            <person name="Pai G."/>
            <person name="Peacock C.S."/>
            <person name="Peterson J."/>
            <person name="Quail M.A."/>
            <person name="Rabbinowitsch E."/>
            <person name="Rajandream M.A."/>
            <person name="Reitter C."/>
            <person name="Salzberg S.L."/>
            <person name="Sanders M."/>
            <person name="Schobel S."/>
            <person name="Sharp S."/>
            <person name="Simmonds M."/>
            <person name="Simpson A.J."/>
            <person name="Tallon L."/>
            <person name="Turner C.M."/>
            <person name="Tait A."/>
            <person name="Tivey A.R."/>
            <person name="Van Aken S."/>
            <person name="Walker D."/>
            <person name="Wanless D."/>
            <person name="Wang S."/>
            <person name="White B."/>
            <person name="White O."/>
            <person name="Whitehead S."/>
            <person name="Woodward J."/>
            <person name="Wortman J."/>
            <person name="Adams M.D."/>
            <person name="Embley T.M."/>
            <person name="Gull K."/>
            <person name="Ullu E."/>
            <person name="Barry J.D."/>
            <person name="Fairlamb A.H."/>
            <person name="Opperdoes F."/>
            <person name="Barrell B.G."/>
            <person name="Donelson J.E."/>
            <person name="Hall N."/>
            <person name="Fraser C.M."/>
            <person name="Melville S.E."/>
            <person name="El-Sayed N.M."/>
        </authorList>
    </citation>
    <scope>NUCLEOTIDE SEQUENCE [LARGE SCALE GENOMIC DNA]</scope>
    <source>
        <strain evidence="4">927/4 GUTat10.1</strain>
    </source>
</reference>